<dbReference type="Pfam" id="PF03583">
    <property type="entry name" value="LIP"/>
    <property type="match status" value="1"/>
</dbReference>
<dbReference type="AlphaFoldDB" id="A0A2N3VJS0"/>
<dbReference type="EMBL" id="PJMW01000002">
    <property type="protein sequence ID" value="PKV81867.1"/>
    <property type="molecule type" value="Genomic_DNA"/>
</dbReference>
<organism evidence="1 2">
    <name type="scientific">Nocardia fluminea</name>
    <dbReference type="NCBI Taxonomy" id="134984"/>
    <lineage>
        <taxon>Bacteria</taxon>
        <taxon>Bacillati</taxon>
        <taxon>Actinomycetota</taxon>
        <taxon>Actinomycetes</taxon>
        <taxon>Mycobacteriales</taxon>
        <taxon>Nocardiaceae</taxon>
        <taxon>Nocardia</taxon>
    </lineage>
</organism>
<dbReference type="PANTHER" id="PTHR34853:SF1">
    <property type="entry name" value="LIPASE 5"/>
    <property type="match status" value="1"/>
</dbReference>
<name>A0A2N3VJS0_9NOCA</name>
<dbReference type="PIRSF" id="PIRSF029171">
    <property type="entry name" value="Esterase_LipA"/>
    <property type="match status" value="1"/>
</dbReference>
<reference evidence="1 2" key="1">
    <citation type="submission" date="2017-12" db="EMBL/GenBank/DDBJ databases">
        <title>Sequencing the genomes of 1000 Actinobacteria strains.</title>
        <authorList>
            <person name="Klenk H.-P."/>
        </authorList>
    </citation>
    <scope>NUCLEOTIDE SEQUENCE [LARGE SCALE GENOMIC DNA]</scope>
    <source>
        <strain evidence="1 2">DSM 44489</strain>
    </source>
</reference>
<evidence type="ECO:0000313" key="2">
    <source>
        <dbReference type="Proteomes" id="UP000233766"/>
    </source>
</evidence>
<dbReference type="GO" id="GO:0016042">
    <property type="term" value="P:lipid catabolic process"/>
    <property type="evidence" value="ECO:0007669"/>
    <property type="project" value="InterPro"/>
</dbReference>
<dbReference type="SUPFAM" id="SSF53474">
    <property type="entry name" value="alpha/beta-Hydrolases"/>
    <property type="match status" value="1"/>
</dbReference>
<dbReference type="Gene3D" id="1.10.260.130">
    <property type="match status" value="1"/>
</dbReference>
<dbReference type="OrthoDB" id="9798122at2"/>
<dbReference type="InterPro" id="IPR029058">
    <property type="entry name" value="AB_hydrolase_fold"/>
</dbReference>
<gene>
    <name evidence="1" type="ORF">ATK86_6339</name>
</gene>
<accession>A0A2N3VJS0</accession>
<dbReference type="RefSeq" id="WP_101467511.1">
    <property type="nucleotide sequence ID" value="NZ_PJMW01000002.1"/>
</dbReference>
<dbReference type="PANTHER" id="PTHR34853">
    <property type="match status" value="1"/>
</dbReference>
<evidence type="ECO:0000313" key="1">
    <source>
        <dbReference type="EMBL" id="PKV81867.1"/>
    </source>
</evidence>
<dbReference type="GO" id="GO:0004806">
    <property type="term" value="F:triacylglycerol lipase activity"/>
    <property type="evidence" value="ECO:0007669"/>
    <property type="project" value="InterPro"/>
</dbReference>
<keyword evidence="2" id="KW-1185">Reference proteome</keyword>
<protein>
    <submittedName>
        <fullName evidence="1">Secretory lipase</fullName>
    </submittedName>
</protein>
<comment type="caution">
    <text evidence="1">The sequence shown here is derived from an EMBL/GenBank/DDBJ whole genome shotgun (WGS) entry which is preliminary data.</text>
</comment>
<sequence>MAVSAGLVSAPVALSVPVAEVVAGDFYSTPMPLPDVAAGAVIRTEPAHLALSAPGQPEMVPASATRIMYRSSDTHDEPTAVVGTYLEPAAPWTGPGERPLVAFAGGSKGQGDQCAPSKLLAKVVDVQPPADVMVEFDVLALYALLARGMAVVMTDYHGLGTPAVHDFLNRKSQGYAVLDAARAALALPGNGLGAGAPVMLYGYSQGGSATGAAAELQPSYAPELNVRGAYVGAPVVDVMAFVAHSDGKAHLAPAYAWLLNGIAADYPAARSELEAELNDTGKAILAEAQGKCAVLGGIAQNFPSTAQWTTSGEPLRAVIERLPVVSQVVADQQIGNQSPAVPVLVASSRNDDVPPYHTVRSSVAQWCAGGAIVELDADLQMPAIAGTAPDHVVSFFPALEASQQWMTDRLAGHPAPTNCAGLP</sequence>
<dbReference type="Proteomes" id="UP000233766">
    <property type="component" value="Unassembled WGS sequence"/>
</dbReference>
<dbReference type="Gene3D" id="3.40.50.1820">
    <property type="entry name" value="alpha/beta hydrolase"/>
    <property type="match status" value="1"/>
</dbReference>
<dbReference type="InterPro" id="IPR005152">
    <property type="entry name" value="Lipase_secreted"/>
</dbReference>
<proteinExistence type="predicted"/>